<protein>
    <submittedName>
        <fullName evidence="1">Uncharacterized protein</fullName>
    </submittedName>
</protein>
<gene>
    <name evidence="1" type="ORF">LCGC14_0386340</name>
</gene>
<proteinExistence type="predicted"/>
<dbReference type="AlphaFoldDB" id="A0A0F9T0W1"/>
<sequence length="294" mass="33503">MYQEFNEPEVLTKEAVLEWIGDAEGWFSADQLDRDLIIVERAGKASRRKILSRLVEEGLLERKGGRHGSYRQVDGEAHEIDWQAANPNAVLDLEFAFNIHHHVKLFPKSVIMIAGETNSGKTAFMYDFIIRNMHKEMPINLFNSETSGEQMRERFNNFGIEIPNPAPFKTYERYDNFADVIHPDKISVIDYLDLNSEVYMIGEEIERIRRKLKKGVAVIAIQKKSKQELGQGGVFSIKASALYLSMTTGGILTLVKGKSWLDPKDNPNGKSWKFKLVGGAKFVNITEILPDWPE</sequence>
<dbReference type="SUPFAM" id="SSF52540">
    <property type="entry name" value="P-loop containing nucleoside triphosphate hydrolases"/>
    <property type="match status" value="1"/>
</dbReference>
<name>A0A0F9T0W1_9ZZZZ</name>
<evidence type="ECO:0000313" key="1">
    <source>
        <dbReference type="EMBL" id="KKN74885.1"/>
    </source>
</evidence>
<reference evidence="1" key="1">
    <citation type="journal article" date="2015" name="Nature">
        <title>Complex archaea that bridge the gap between prokaryotes and eukaryotes.</title>
        <authorList>
            <person name="Spang A."/>
            <person name="Saw J.H."/>
            <person name="Jorgensen S.L."/>
            <person name="Zaremba-Niedzwiedzka K."/>
            <person name="Martijn J."/>
            <person name="Lind A.E."/>
            <person name="van Eijk R."/>
            <person name="Schleper C."/>
            <person name="Guy L."/>
            <person name="Ettema T.J."/>
        </authorList>
    </citation>
    <scope>NUCLEOTIDE SEQUENCE</scope>
</reference>
<accession>A0A0F9T0W1</accession>
<dbReference type="EMBL" id="LAZR01000319">
    <property type="protein sequence ID" value="KKN74885.1"/>
    <property type="molecule type" value="Genomic_DNA"/>
</dbReference>
<dbReference type="InterPro" id="IPR027417">
    <property type="entry name" value="P-loop_NTPase"/>
</dbReference>
<comment type="caution">
    <text evidence="1">The sequence shown here is derived from an EMBL/GenBank/DDBJ whole genome shotgun (WGS) entry which is preliminary data.</text>
</comment>
<organism evidence="1">
    <name type="scientific">marine sediment metagenome</name>
    <dbReference type="NCBI Taxonomy" id="412755"/>
    <lineage>
        <taxon>unclassified sequences</taxon>
        <taxon>metagenomes</taxon>
        <taxon>ecological metagenomes</taxon>
    </lineage>
</organism>
<dbReference type="Gene3D" id="3.40.50.300">
    <property type="entry name" value="P-loop containing nucleotide triphosphate hydrolases"/>
    <property type="match status" value="1"/>
</dbReference>